<protein>
    <submittedName>
        <fullName evidence="2">Uncharacterized protein</fullName>
    </submittedName>
</protein>
<feature type="compositionally biased region" description="Basic residues" evidence="1">
    <location>
        <begin position="21"/>
        <end position="35"/>
    </location>
</feature>
<accession>A0A2A9PAM6</accession>
<reference evidence="2 3" key="1">
    <citation type="journal article" date="2015" name="BMC Genomics">
        <title>Gene expression during zombie ant biting behavior reflects the complexity underlying fungal parasitic behavioral manipulation.</title>
        <authorList>
            <person name="de Bekker C."/>
            <person name="Ohm R.A."/>
            <person name="Loreto R.G."/>
            <person name="Sebastian A."/>
            <person name="Albert I."/>
            <person name="Merrow M."/>
            <person name="Brachmann A."/>
            <person name="Hughes D.P."/>
        </authorList>
    </citation>
    <scope>NUCLEOTIDE SEQUENCE [LARGE SCALE GENOMIC DNA]</scope>
    <source>
        <strain evidence="2 3">SC16a</strain>
    </source>
</reference>
<organism evidence="2 3">
    <name type="scientific">Ophiocordyceps unilateralis</name>
    <name type="common">Zombie-ant fungus</name>
    <name type="synonym">Torrubia unilateralis</name>
    <dbReference type="NCBI Taxonomy" id="268505"/>
    <lineage>
        <taxon>Eukaryota</taxon>
        <taxon>Fungi</taxon>
        <taxon>Dikarya</taxon>
        <taxon>Ascomycota</taxon>
        <taxon>Pezizomycotina</taxon>
        <taxon>Sordariomycetes</taxon>
        <taxon>Hypocreomycetidae</taxon>
        <taxon>Hypocreales</taxon>
        <taxon>Ophiocordycipitaceae</taxon>
        <taxon>Ophiocordyceps</taxon>
    </lineage>
</organism>
<feature type="compositionally biased region" description="Basic and acidic residues" evidence="1">
    <location>
        <begin position="187"/>
        <end position="207"/>
    </location>
</feature>
<comment type="caution">
    <text evidence="2">The sequence shown here is derived from an EMBL/GenBank/DDBJ whole genome shotgun (WGS) entry which is preliminary data.</text>
</comment>
<dbReference type="EMBL" id="LAZP02000344">
    <property type="protein sequence ID" value="PFH57972.1"/>
    <property type="molecule type" value="Genomic_DNA"/>
</dbReference>
<keyword evidence="3" id="KW-1185">Reference proteome</keyword>
<evidence type="ECO:0000313" key="3">
    <source>
        <dbReference type="Proteomes" id="UP000037136"/>
    </source>
</evidence>
<evidence type="ECO:0000313" key="2">
    <source>
        <dbReference type="EMBL" id="PFH57972.1"/>
    </source>
</evidence>
<reference evidence="2 3" key="2">
    <citation type="journal article" date="2017" name="Sci. Rep.">
        <title>Ant-infecting Ophiocordyceps genomes reveal a high diversity of potential behavioral manipulation genes and a possible major role for enterotoxins.</title>
        <authorList>
            <person name="de Bekker C."/>
            <person name="Ohm R.A."/>
            <person name="Evans H.C."/>
            <person name="Brachmann A."/>
            <person name="Hughes D.P."/>
        </authorList>
    </citation>
    <scope>NUCLEOTIDE SEQUENCE [LARGE SCALE GENOMIC DNA]</scope>
    <source>
        <strain evidence="2 3">SC16a</strain>
    </source>
</reference>
<feature type="region of interest" description="Disordered" evidence="1">
    <location>
        <begin position="185"/>
        <end position="207"/>
    </location>
</feature>
<proteinExistence type="predicted"/>
<sequence length="223" mass="24170">MTADTSSDLALAQPGQDGPKRRQKPASRVASKRVRCVAEASRQISLNISPKRQGSTSVLASGPKPFSLHHPSARSNSKHAPPSGLRRDLEAGPSSLTRRNALRTTHLRTTHNAQRSRLSPSLLDRLRHPVFISRGASPELIRPTVGSRLLSCCMSSAAQSPLSHRLPVSAPLACPGKEKTSTVWKGRGRESETARNEQERGAAETSRRLNAAWSTIAIHPRLP</sequence>
<dbReference type="Proteomes" id="UP000037136">
    <property type="component" value="Unassembled WGS sequence"/>
</dbReference>
<feature type="compositionally biased region" description="Polar residues" evidence="1">
    <location>
        <begin position="42"/>
        <end position="59"/>
    </location>
</feature>
<feature type="region of interest" description="Disordered" evidence="1">
    <location>
        <begin position="1"/>
        <end position="101"/>
    </location>
</feature>
<evidence type="ECO:0000256" key="1">
    <source>
        <dbReference type="SAM" id="MobiDB-lite"/>
    </source>
</evidence>
<name>A0A2A9PAM6_OPHUN</name>
<dbReference type="AlphaFoldDB" id="A0A2A9PAM6"/>
<gene>
    <name evidence="2" type="ORF">XA68_14333</name>
</gene>